<comment type="caution">
    <text evidence="8">The sequence shown here is derived from an EMBL/GenBank/DDBJ whole genome shotgun (WGS) entry which is preliminary data.</text>
</comment>
<proteinExistence type="inferred from homology"/>
<keyword evidence="9" id="KW-1185">Reference proteome</keyword>
<feature type="transmembrane region" description="Helical" evidence="6">
    <location>
        <begin position="187"/>
        <end position="206"/>
    </location>
</feature>
<feature type="transmembrane region" description="Helical" evidence="6">
    <location>
        <begin position="155"/>
        <end position="175"/>
    </location>
</feature>
<sequence>MATAQHVAQRPLYALGLRLLAIAALATMSALIKLASMRGVQLAETLFFRQFFAVPVALAIVLAGPGIGSLRTARIGRHVTRTLFGLIGMVANFGAVILLPLAEATTLQFTVPIFATILSTLLLKEVAGLHRWSAVLIGFIGVLLVVQPGNGHFPLFGAAVGLSAAFMVALISIQIRELGKTESPTTTVFWFSVLSIPILGLAYPFFARAHDPATWALLVSIGLIGGIGQMALTSALRWAPVSTVVPMDYSSLIWATLYGWLLFGMLPTASTWLGAPLIIASGLYIVWREHRLAKRNTETAIAAAD</sequence>
<dbReference type="RefSeq" id="WP_222988326.1">
    <property type="nucleotide sequence ID" value="NZ_JAINVV010000001.1"/>
</dbReference>
<feature type="transmembrane region" description="Helical" evidence="6">
    <location>
        <begin position="269"/>
        <end position="287"/>
    </location>
</feature>
<keyword evidence="5 6" id="KW-0472">Membrane</keyword>
<dbReference type="Pfam" id="PF00892">
    <property type="entry name" value="EamA"/>
    <property type="match status" value="2"/>
</dbReference>
<dbReference type="PANTHER" id="PTHR22911:SF6">
    <property type="entry name" value="SOLUTE CARRIER FAMILY 35 MEMBER G1"/>
    <property type="match status" value="1"/>
</dbReference>
<evidence type="ECO:0000313" key="8">
    <source>
        <dbReference type="EMBL" id="MBY8821255.1"/>
    </source>
</evidence>
<evidence type="ECO:0000256" key="6">
    <source>
        <dbReference type="SAM" id="Phobius"/>
    </source>
</evidence>
<dbReference type="SUPFAM" id="SSF103481">
    <property type="entry name" value="Multidrug resistance efflux transporter EmrE"/>
    <property type="match status" value="2"/>
</dbReference>
<name>A0ABS7PIY4_9SPHN</name>
<evidence type="ECO:0000256" key="5">
    <source>
        <dbReference type="ARBA" id="ARBA00023136"/>
    </source>
</evidence>
<organism evidence="8 9">
    <name type="scientific">Sphingomonas colocasiae</name>
    <dbReference type="NCBI Taxonomy" id="1848973"/>
    <lineage>
        <taxon>Bacteria</taxon>
        <taxon>Pseudomonadati</taxon>
        <taxon>Pseudomonadota</taxon>
        <taxon>Alphaproteobacteria</taxon>
        <taxon>Sphingomonadales</taxon>
        <taxon>Sphingomonadaceae</taxon>
        <taxon>Sphingomonas</taxon>
    </lineage>
</organism>
<evidence type="ECO:0000256" key="1">
    <source>
        <dbReference type="ARBA" id="ARBA00004141"/>
    </source>
</evidence>
<evidence type="ECO:0000256" key="4">
    <source>
        <dbReference type="ARBA" id="ARBA00022989"/>
    </source>
</evidence>
<evidence type="ECO:0000256" key="2">
    <source>
        <dbReference type="ARBA" id="ARBA00009853"/>
    </source>
</evidence>
<feature type="transmembrane region" description="Helical" evidence="6">
    <location>
        <begin position="132"/>
        <end position="149"/>
    </location>
</feature>
<feature type="transmembrane region" description="Helical" evidence="6">
    <location>
        <begin position="52"/>
        <end position="70"/>
    </location>
</feature>
<feature type="domain" description="EamA" evidence="7">
    <location>
        <begin position="18"/>
        <end position="146"/>
    </location>
</feature>
<comment type="similarity">
    <text evidence="2">Belongs to the drug/metabolite transporter (DMT) superfamily. 10 TMS drug/metabolite exporter (DME) (TC 2.A.7.3) family.</text>
</comment>
<dbReference type="Proteomes" id="UP000706039">
    <property type="component" value="Unassembled WGS sequence"/>
</dbReference>
<dbReference type="PANTHER" id="PTHR22911">
    <property type="entry name" value="ACYL-MALONYL CONDENSING ENZYME-RELATED"/>
    <property type="match status" value="1"/>
</dbReference>
<feature type="transmembrane region" description="Helical" evidence="6">
    <location>
        <begin position="12"/>
        <end position="32"/>
    </location>
</feature>
<keyword evidence="4 6" id="KW-1133">Transmembrane helix</keyword>
<feature type="transmembrane region" description="Helical" evidence="6">
    <location>
        <begin position="82"/>
        <end position="101"/>
    </location>
</feature>
<accession>A0ABS7PIY4</accession>
<gene>
    <name evidence="8" type="ORF">K7G82_03070</name>
</gene>
<evidence type="ECO:0000313" key="9">
    <source>
        <dbReference type="Proteomes" id="UP000706039"/>
    </source>
</evidence>
<feature type="transmembrane region" description="Helical" evidence="6">
    <location>
        <begin position="212"/>
        <end position="232"/>
    </location>
</feature>
<evidence type="ECO:0000256" key="3">
    <source>
        <dbReference type="ARBA" id="ARBA00022692"/>
    </source>
</evidence>
<keyword evidence="3 6" id="KW-0812">Transmembrane</keyword>
<dbReference type="InterPro" id="IPR037185">
    <property type="entry name" value="EmrE-like"/>
</dbReference>
<comment type="subcellular location">
    <subcellularLocation>
        <location evidence="1">Membrane</location>
        <topology evidence="1">Multi-pass membrane protein</topology>
    </subcellularLocation>
</comment>
<dbReference type="EMBL" id="JAINVV010000001">
    <property type="protein sequence ID" value="MBY8821255.1"/>
    <property type="molecule type" value="Genomic_DNA"/>
</dbReference>
<reference evidence="8 9" key="1">
    <citation type="submission" date="2021-08" db="EMBL/GenBank/DDBJ databases">
        <authorList>
            <person name="Tuo L."/>
        </authorList>
    </citation>
    <scope>NUCLEOTIDE SEQUENCE [LARGE SCALE GENOMIC DNA]</scope>
    <source>
        <strain evidence="8 9">JCM 31229</strain>
    </source>
</reference>
<evidence type="ECO:0000259" key="7">
    <source>
        <dbReference type="Pfam" id="PF00892"/>
    </source>
</evidence>
<protein>
    <submittedName>
        <fullName evidence="8">DMT family transporter</fullName>
    </submittedName>
</protein>
<dbReference type="InterPro" id="IPR000620">
    <property type="entry name" value="EamA_dom"/>
</dbReference>
<feature type="domain" description="EamA" evidence="7">
    <location>
        <begin position="156"/>
        <end position="285"/>
    </location>
</feature>